<dbReference type="SUPFAM" id="SSF82784">
    <property type="entry name" value="OsmC-like"/>
    <property type="match status" value="1"/>
</dbReference>
<proteinExistence type="predicted"/>
<dbReference type="PANTHER" id="PTHR42830">
    <property type="entry name" value="OSMOTICALLY INDUCIBLE FAMILY PROTEIN"/>
    <property type="match status" value="1"/>
</dbReference>
<evidence type="ECO:0000313" key="1">
    <source>
        <dbReference type="EMBL" id="RKF17278.1"/>
    </source>
</evidence>
<dbReference type="InterPro" id="IPR015946">
    <property type="entry name" value="KH_dom-like_a/b"/>
</dbReference>
<dbReference type="EMBL" id="RAPE01000001">
    <property type="protein sequence ID" value="RKF17278.1"/>
    <property type="molecule type" value="Genomic_DNA"/>
</dbReference>
<reference evidence="1 2" key="1">
    <citation type="submission" date="2018-09" db="EMBL/GenBank/DDBJ databases">
        <title>Roseovarius spongiae sp. nov., isolated from a marine sponge.</title>
        <authorList>
            <person name="Zhuang L."/>
            <person name="Luo L."/>
        </authorList>
    </citation>
    <scope>NUCLEOTIDE SEQUENCE [LARGE SCALE GENOMIC DNA]</scope>
    <source>
        <strain evidence="1 2">HN-E21</strain>
    </source>
</reference>
<dbReference type="PANTHER" id="PTHR42830:SF2">
    <property type="entry name" value="OSMC_OHR FAMILY PROTEIN"/>
    <property type="match status" value="1"/>
</dbReference>
<dbReference type="InterPro" id="IPR003718">
    <property type="entry name" value="OsmC/Ohr_fam"/>
</dbReference>
<keyword evidence="2" id="KW-1185">Reference proteome</keyword>
<accession>A0A3A8AXR0</accession>
<dbReference type="Pfam" id="PF02566">
    <property type="entry name" value="OsmC"/>
    <property type="match status" value="1"/>
</dbReference>
<sequence>MMAEHEYTARIVWSGNLGQGTSTYKGYDRSWTVETPGKPMIQCSNDPAIGGDPGLHSPEDLLLSALSGCHMLWFLHLASDAGITVLGYSDDPVAVGEAGKQGAGRFLRVTLRPLILLPEGTDEAMADAVHSEIHKVCYIARSVNFPVEIEARYRFGE</sequence>
<dbReference type="Gene3D" id="3.30.300.20">
    <property type="match status" value="1"/>
</dbReference>
<organism evidence="1 2">
    <name type="scientific">Roseovarius spongiae</name>
    <dbReference type="NCBI Taxonomy" id="2320272"/>
    <lineage>
        <taxon>Bacteria</taxon>
        <taxon>Pseudomonadati</taxon>
        <taxon>Pseudomonadota</taxon>
        <taxon>Alphaproteobacteria</taxon>
        <taxon>Rhodobacterales</taxon>
        <taxon>Roseobacteraceae</taxon>
        <taxon>Roseovarius</taxon>
    </lineage>
</organism>
<gene>
    <name evidence="1" type="ORF">D6850_04865</name>
</gene>
<dbReference type="InterPro" id="IPR036102">
    <property type="entry name" value="OsmC/Ohrsf"/>
</dbReference>
<evidence type="ECO:0000313" key="2">
    <source>
        <dbReference type="Proteomes" id="UP000281128"/>
    </source>
</evidence>
<dbReference type="InterPro" id="IPR052707">
    <property type="entry name" value="OsmC_Ohr_Peroxiredoxin"/>
</dbReference>
<dbReference type="OrthoDB" id="9795405at2"/>
<dbReference type="AlphaFoldDB" id="A0A3A8AXR0"/>
<protein>
    <submittedName>
        <fullName evidence="1">OsmC family peroxiredoxin</fullName>
    </submittedName>
</protein>
<name>A0A3A8AXR0_9RHOB</name>
<comment type="caution">
    <text evidence="1">The sequence shown here is derived from an EMBL/GenBank/DDBJ whole genome shotgun (WGS) entry which is preliminary data.</text>
</comment>
<dbReference type="Proteomes" id="UP000281128">
    <property type="component" value="Unassembled WGS sequence"/>
</dbReference>